<dbReference type="PANTHER" id="PTHR13690">
    <property type="entry name" value="TRANSCRIPTION FACTOR POSF21-RELATED"/>
    <property type="match status" value="1"/>
</dbReference>
<dbReference type="Gene3D" id="1.20.5.170">
    <property type="match status" value="1"/>
</dbReference>
<dbReference type="InterPro" id="IPR046347">
    <property type="entry name" value="bZIP_sf"/>
</dbReference>
<dbReference type="EMBL" id="JAINDJ010000006">
    <property type="protein sequence ID" value="KAG9444644.1"/>
    <property type="molecule type" value="Genomic_DNA"/>
</dbReference>
<feature type="domain" description="BZIP" evidence="8">
    <location>
        <begin position="214"/>
        <end position="277"/>
    </location>
</feature>
<feature type="compositionally biased region" description="Low complexity" evidence="7">
    <location>
        <begin position="35"/>
        <end position="50"/>
    </location>
</feature>
<dbReference type="FunFam" id="1.20.5.170:FF:000009">
    <property type="entry name" value="probable transcription factor PosF21"/>
    <property type="match status" value="1"/>
</dbReference>
<evidence type="ECO:0000256" key="4">
    <source>
        <dbReference type="ARBA" id="ARBA00023163"/>
    </source>
</evidence>
<sequence length="405" mass="43508">MDKEKSPAHGGGGLPPPSGRYSGFPSTTNSFNLKSEASPSSASVTASESSHFGAAISPETSRFSHDISGMPDFPPKHRGHRRAHSEILGLPDDISFDSDLGVVGSGDGPSLSDETEEDLISMYIDMDKFSSSCATSGMQIGESSGTTSASGASNENVSTGPSDKPRVRHHHSQSMDGTTSIKPDLLVSAAEGASVADSKKALSAAKLADLALIDPKRAKRIWANRQSAARSKERKMRYISELERKVQRLQTEATTLSAQLTMLQRDTTGLTAENNELKLRLQTMEQQVHLQDALNDALREEVQHLKILTGQAMSNGAPMMNYGASFGGSVNQQFYQQNTSVRTLLAAHQLQHLQLQSRQQPPVAHVQHVSMDQPHSETKVKGGPQASPNPRESPVSDVGSSTSRE</sequence>
<dbReference type="Proteomes" id="UP000825729">
    <property type="component" value="Unassembled WGS sequence"/>
</dbReference>
<dbReference type="InterPro" id="IPR044759">
    <property type="entry name" value="bZIP_RF2"/>
</dbReference>
<keyword evidence="5" id="KW-0539">Nucleus</keyword>
<dbReference type="AlphaFoldDB" id="A0AAV7E7P2"/>
<evidence type="ECO:0000256" key="5">
    <source>
        <dbReference type="ARBA" id="ARBA00023242"/>
    </source>
</evidence>
<dbReference type="GO" id="GO:0003700">
    <property type="term" value="F:DNA-binding transcription factor activity"/>
    <property type="evidence" value="ECO:0007669"/>
    <property type="project" value="InterPro"/>
</dbReference>
<comment type="subcellular location">
    <subcellularLocation>
        <location evidence="1">Nucleus</location>
    </subcellularLocation>
</comment>
<keyword evidence="4" id="KW-0804">Transcription</keyword>
<feature type="region of interest" description="Disordered" evidence="7">
    <location>
        <begin position="135"/>
        <end position="180"/>
    </location>
</feature>
<keyword evidence="2" id="KW-0805">Transcription regulation</keyword>
<dbReference type="PROSITE" id="PS50217">
    <property type="entry name" value="BZIP"/>
    <property type="match status" value="1"/>
</dbReference>
<feature type="region of interest" description="Disordered" evidence="7">
    <location>
        <begin position="1"/>
        <end position="83"/>
    </location>
</feature>
<evidence type="ECO:0000313" key="10">
    <source>
        <dbReference type="Proteomes" id="UP000825729"/>
    </source>
</evidence>
<accession>A0AAV7E7P2</accession>
<evidence type="ECO:0000256" key="3">
    <source>
        <dbReference type="ARBA" id="ARBA00023125"/>
    </source>
</evidence>
<dbReference type="Pfam" id="PF00170">
    <property type="entry name" value="bZIP_1"/>
    <property type="match status" value="1"/>
</dbReference>
<organism evidence="9 10">
    <name type="scientific">Aristolochia fimbriata</name>
    <name type="common">White veined hardy Dutchman's pipe vine</name>
    <dbReference type="NCBI Taxonomy" id="158543"/>
    <lineage>
        <taxon>Eukaryota</taxon>
        <taxon>Viridiplantae</taxon>
        <taxon>Streptophyta</taxon>
        <taxon>Embryophyta</taxon>
        <taxon>Tracheophyta</taxon>
        <taxon>Spermatophyta</taxon>
        <taxon>Magnoliopsida</taxon>
        <taxon>Magnoliidae</taxon>
        <taxon>Piperales</taxon>
        <taxon>Aristolochiaceae</taxon>
        <taxon>Aristolochia</taxon>
    </lineage>
</organism>
<evidence type="ECO:0000256" key="1">
    <source>
        <dbReference type="ARBA" id="ARBA00004123"/>
    </source>
</evidence>
<evidence type="ECO:0000256" key="6">
    <source>
        <dbReference type="SAM" id="Coils"/>
    </source>
</evidence>
<keyword evidence="10" id="KW-1185">Reference proteome</keyword>
<dbReference type="CDD" id="cd14703">
    <property type="entry name" value="bZIP_plant_RF2"/>
    <property type="match status" value="1"/>
</dbReference>
<feature type="compositionally biased region" description="Low complexity" evidence="7">
    <location>
        <begin position="143"/>
        <end position="153"/>
    </location>
</feature>
<feature type="region of interest" description="Disordered" evidence="7">
    <location>
        <begin position="356"/>
        <end position="405"/>
    </location>
</feature>
<dbReference type="PANTHER" id="PTHR13690:SF124">
    <property type="entry name" value="TRANSCRIPTION FACTOR RF2A"/>
    <property type="match status" value="1"/>
</dbReference>
<evidence type="ECO:0000313" key="9">
    <source>
        <dbReference type="EMBL" id="KAG9444644.1"/>
    </source>
</evidence>
<feature type="compositionally biased region" description="Polar residues" evidence="7">
    <location>
        <begin position="24"/>
        <end position="33"/>
    </location>
</feature>
<gene>
    <name evidence="9" type="ORF">H6P81_015984</name>
</gene>
<protein>
    <recommendedName>
        <fullName evidence="8">BZIP domain-containing protein</fullName>
    </recommendedName>
</protein>
<dbReference type="SUPFAM" id="SSF57959">
    <property type="entry name" value="Leucine zipper domain"/>
    <property type="match status" value="1"/>
</dbReference>
<dbReference type="GO" id="GO:0005634">
    <property type="term" value="C:nucleus"/>
    <property type="evidence" value="ECO:0007669"/>
    <property type="project" value="UniProtKB-SubCell"/>
</dbReference>
<reference evidence="9 10" key="1">
    <citation type="submission" date="2021-07" db="EMBL/GenBank/DDBJ databases">
        <title>The Aristolochia fimbriata genome: insights into angiosperm evolution, floral development and chemical biosynthesis.</title>
        <authorList>
            <person name="Jiao Y."/>
        </authorList>
    </citation>
    <scope>NUCLEOTIDE SEQUENCE [LARGE SCALE GENOMIC DNA]</scope>
    <source>
        <strain evidence="9">IBCAS-2021</strain>
        <tissue evidence="9">Leaf</tissue>
    </source>
</reference>
<name>A0AAV7E7P2_ARIFI</name>
<dbReference type="InterPro" id="IPR004827">
    <property type="entry name" value="bZIP"/>
</dbReference>
<evidence type="ECO:0000256" key="2">
    <source>
        <dbReference type="ARBA" id="ARBA00023015"/>
    </source>
</evidence>
<proteinExistence type="predicted"/>
<evidence type="ECO:0000256" key="7">
    <source>
        <dbReference type="SAM" id="MobiDB-lite"/>
    </source>
</evidence>
<feature type="coiled-coil region" evidence="6">
    <location>
        <begin position="232"/>
        <end position="301"/>
    </location>
</feature>
<keyword evidence="3" id="KW-0238">DNA-binding</keyword>
<dbReference type="SMART" id="SM00338">
    <property type="entry name" value="BRLZ"/>
    <property type="match status" value="1"/>
</dbReference>
<evidence type="ECO:0000259" key="8">
    <source>
        <dbReference type="PROSITE" id="PS50217"/>
    </source>
</evidence>
<keyword evidence="6" id="KW-0175">Coiled coil</keyword>
<comment type="caution">
    <text evidence="9">The sequence shown here is derived from an EMBL/GenBank/DDBJ whole genome shotgun (WGS) entry which is preliminary data.</text>
</comment>
<dbReference type="GO" id="GO:0003677">
    <property type="term" value="F:DNA binding"/>
    <property type="evidence" value="ECO:0007669"/>
    <property type="project" value="UniProtKB-KW"/>
</dbReference>